<proteinExistence type="inferred from homology"/>
<sequence length="380" mass="41486">MMSWAQRKLADVAGTREPIYGTDAIQSVERQTAETPYTEIQREGFAWAAMNVTSVETEVFYLQAKTGQTAFVQVIHSNVGGLRTTSQFNCKIYYPKKDNKPSLWSSDQLNDVDFSDDMNSFYAQNLAVELSEDGNTYTIKSLTNEASVVNLTVTRKAPGIHVGKDGTSYFGTDPKAPWGKIRHAFWPSAIGSGTITTADGPIDFTGNAIFIHALQGMKPHHAGARWKFCHFQSENYSAIMMEFITPASYGNTPVTVGVIAKGSEIVIAGSSGKATWTKVKADTVSGWSPPEAAKVEWSGKTKDGKDVTAVIDTPLSDHFDRIDIMAEVPGFVKTIVAGAAGTRPYIYQYPNTPTSLKIKVGNDEINEQGTLYTEATFISE</sequence>
<dbReference type="AlphaFoldDB" id="K1XH06"/>
<dbReference type="GO" id="GO:0006979">
    <property type="term" value="P:response to oxidative stress"/>
    <property type="evidence" value="ECO:0007669"/>
    <property type="project" value="InterPro"/>
</dbReference>
<dbReference type="PANTHER" id="PTHR47107">
    <property type="entry name" value="SVF1-LIKE PROTEIN YDR222W-RELATED"/>
    <property type="match status" value="1"/>
</dbReference>
<evidence type="ECO:0000256" key="2">
    <source>
        <dbReference type="ARBA" id="ARBA00009069"/>
    </source>
</evidence>
<keyword evidence="3" id="KW-0963">Cytoplasm</keyword>
<evidence type="ECO:0000256" key="3">
    <source>
        <dbReference type="ARBA" id="ARBA00022490"/>
    </source>
</evidence>
<dbReference type="InterPro" id="IPR013931">
    <property type="entry name" value="Svf1-like_N"/>
</dbReference>
<dbReference type="KEGG" id="mbe:MBM_02010"/>
<evidence type="ECO:0000313" key="6">
    <source>
        <dbReference type="EMBL" id="EKD20058.1"/>
    </source>
</evidence>
<feature type="domain" description="Svf1-like C-terminal" evidence="5">
    <location>
        <begin position="217"/>
        <end position="379"/>
    </location>
</feature>
<dbReference type="RefSeq" id="XP_007289899.1">
    <property type="nucleotide sequence ID" value="XM_007289837.1"/>
</dbReference>
<dbReference type="PANTHER" id="PTHR47107:SF1">
    <property type="entry name" value="CERAMIDE-BINDING PROTEIN SVF1-RELATED"/>
    <property type="match status" value="1"/>
</dbReference>
<evidence type="ECO:0000259" key="4">
    <source>
        <dbReference type="Pfam" id="PF08622"/>
    </source>
</evidence>
<dbReference type="InParanoid" id="K1XH06"/>
<evidence type="ECO:0000313" key="7">
    <source>
        <dbReference type="Proteomes" id="UP000006753"/>
    </source>
</evidence>
<accession>K1XH06</accession>
<evidence type="ECO:0000259" key="5">
    <source>
        <dbReference type="Pfam" id="PF17187"/>
    </source>
</evidence>
<dbReference type="OMA" id="AFWPRCV"/>
<comment type="similarity">
    <text evidence="2">Belongs to the SVF1 family.</text>
</comment>
<dbReference type="InterPro" id="IPR051385">
    <property type="entry name" value="Ceramide-binding_SVF1"/>
</dbReference>
<dbReference type="Pfam" id="PF08622">
    <property type="entry name" value="Svf1"/>
    <property type="match status" value="1"/>
</dbReference>
<dbReference type="STRING" id="1072389.K1XH06"/>
<dbReference type="GeneID" id="18757945"/>
<keyword evidence="7" id="KW-1185">Reference proteome</keyword>
<reference evidence="6 7" key="1">
    <citation type="journal article" date="2012" name="BMC Genomics">
        <title>Sequencing the genome of Marssonina brunnea reveals fungus-poplar co-evolution.</title>
        <authorList>
            <person name="Zhu S."/>
            <person name="Cao Y.-Z."/>
            <person name="Jiang C."/>
            <person name="Tan B.-Y."/>
            <person name="Wang Z."/>
            <person name="Feng S."/>
            <person name="Zhang L."/>
            <person name="Su X.-H."/>
            <person name="Brejova B."/>
            <person name="Vinar T."/>
            <person name="Xu M."/>
            <person name="Wang M.-X."/>
            <person name="Zhang S.-G."/>
            <person name="Huang M.-R."/>
            <person name="Wu R."/>
            <person name="Zhou Y."/>
        </authorList>
    </citation>
    <scope>NUCLEOTIDE SEQUENCE [LARGE SCALE GENOMIC DNA]</scope>
    <source>
        <strain evidence="6 7">MB_m1</strain>
    </source>
</reference>
<dbReference type="HOGENOM" id="CLU_030205_2_0_1"/>
<comment type="subcellular location">
    <subcellularLocation>
        <location evidence="1">Cytoplasm</location>
    </subcellularLocation>
</comment>
<dbReference type="OrthoDB" id="2590239at2759"/>
<feature type="domain" description="Svf1-like N-terminal" evidence="4">
    <location>
        <begin position="55"/>
        <end position="215"/>
    </location>
</feature>
<dbReference type="EMBL" id="JH921430">
    <property type="protein sequence ID" value="EKD20058.1"/>
    <property type="molecule type" value="Genomic_DNA"/>
</dbReference>
<protein>
    <submittedName>
        <fullName evidence="6">Survival factor 1</fullName>
    </submittedName>
</protein>
<evidence type="ECO:0000256" key="1">
    <source>
        <dbReference type="ARBA" id="ARBA00004496"/>
    </source>
</evidence>
<name>K1XH06_MARBU</name>
<dbReference type="SUPFAM" id="SSF159245">
    <property type="entry name" value="AttH-like"/>
    <property type="match status" value="1"/>
</dbReference>
<dbReference type="FunCoup" id="K1XH06">
    <property type="interactions" value="95"/>
</dbReference>
<gene>
    <name evidence="6" type="ORF">MBM_02010</name>
</gene>
<organism evidence="6 7">
    <name type="scientific">Marssonina brunnea f. sp. multigermtubi (strain MB_m1)</name>
    <name type="common">Marssonina leaf spot fungus</name>
    <dbReference type="NCBI Taxonomy" id="1072389"/>
    <lineage>
        <taxon>Eukaryota</taxon>
        <taxon>Fungi</taxon>
        <taxon>Dikarya</taxon>
        <taxon>Ascomycota</taxon>
        <taxon>Pezizomycotina</taxon>
        <taxon>Leotiomycetes</taxon>
        <taxon>Helotiales</taxon>
        <taxon>Drepanopezizaceae</taxon>
        <taxon>Drepanopeziza</taxon>
    </lineage>
</organism>
<dbReference type="InterPro" id="IPR033394">
    <property type="entry name" value="Svf1-like_C"/>
</dbReference>
<dbReference type="GO" id="GO:0005737">
    <property type="term" value="C:cytoplasm"/>
    <property type="evidence" value="ECO:0007669"/>
    <property type="project" value="UniProtKB-SubCell"/>
</dbReference>
<dbReference type="eggNOG" id="ENOG502QQY3">
    <property type="taxonomic scope" value="Eukaryota"/>
</dbReference>
<dbReference type="Proteomes" id="UP000006753">
    <property type="component" value="Unassembled WGS sequence"/>
</dbReference>
<dbReference type="Pfam" id="PF17187">
    <property type="entry name" value="Svf1_C"/>
    <property type="match status" value="1"/>
</dbReference>